<evidence type="ECO:0000313" key="4">
    <source>
        <dbReference type="Proteomes" id="UP001054821"/>
    </source>
</evidence>
<evidence type="ECO:0000256" key="1">
    <source>
        <dbReference type="SAM" id="MobiDB-lite"/>
    </source>
</evidence>
<keyword evidence="2" id="KW-0812">Transmembrane</keyword>
<feature type="region of interest" description="Disordered" evidence="1">
    <location>
        <begin position="55"/>
        <end position="78"/>
    </location>
</feature>
<organism evidence="3 4">
    <name type="scientific">Prunus dulcis</name>
    <name type="common">Almond</name>
    <name type="synonym">Amygdalus dulcis</name>
    <dbReference type="NCBI Taxonomy" id="3755"/>
    <lineage>
        <taxon>Eukaryota</taxon>
        <taxon>Viridiplantae</taxon>
        <taxon>Streptophyta</taxon>
        <taxon>Embryophyta</taxon>
        <taxon>Tracheophyta</taxon>
        <taxon>Spermatophyta</taxon>
        <taxon>Magnoliopsida</taxon>
        <taxon>eudicotyledons</taxon>
        <taxon>Gunneridae</taxon>
        <taxon>Pentapetalae</taxon>
        <taxon>rosids</taxon>
        <taxon>fabids</taxon>
        <taxon>Rosales</taxon>
        <taxon>Rosaceae</taxon>
        <taxon>Amygdaloideae</taxon>
        <taxon>Amygdaleae</taxon>
        <taxon>Prunus</taxon>
    </lineage>
</organism>
<dbReference type="EMBL" id="JAJFAZ020000006">
    <property type="protein sequence ID" value="KAI5325613.1"/>
    <property type="molecule type" value="Genomic_DNA"/>
</dbReference>
<protein>
    <submittedName>
        <fullName evidence="3">Uncharacterized protein</fullName>
    </submittedName>
</protein>
<accession>A0AAD4YYS6</accession>
<feature type="transmembrane region" description="Helical" evidence="2">
    <location>
        <begin position="30"/>
        <end position="51"/>
    </location>
</feature>
<keyword evidence="2" id="KW-0472">Membrane</keyword>
<comment type="caution">
    <text evidence="3">The sequence shown here is derived from an EMBL/GenBank/DDBJ whole genome shotgun (WGS) entry which is preliminary data.</text>
</comment>
<evidence type="ECO:0000313" key="3">
    <source>
        <dbReference type="EMBL" id="KAI5325613.1"/>
    </source>
</evidence>
<evidence type="ECO:0000256" key="2">
    <source>
        <dbReference type="SAM" id="Phobius"/>
    </source>
</evidence>
<keyword evidence="4" id="KW-1185">Reference proteome</keyword>
<reference evidence="3 4" key="1">
    <citation type="journal article" date="2022" name="G3 (Bethesda)">
        <title>Whole-genome sequence and methylome profiling of the almond [Prunus dulcis (Mill.) D.A. Webb] cultivar 'Nonpareil'.</title>
        <authorList>
            <person name="D'Amico-Willman K.M."/>
            <person name="Ouma W.Z."/>
            <person name="Meulia T."/>
            <person name="Sideli G.M."/>
            <person name="Gradziel T.M."/>
            <person name="Fresnedo-Ramirez J."/>
        </authorList>
    </citation>
    <scope>NUCLEOTIDE SEQUENCE [LARGE SCALE GENOMIC DNA]</scope>
    <source>
        <strain evidence="3">Clone GOH B32 T37-40</strain>
    </source>
</reference>
<dbReference type="Proteomes" id="UP001054821">
    <property type="component" value="Chromosome 6"/>
</dbReference>
<gene>
    <name evidence="3" type="ORF">L3X38_034687</name>
</gene>
<proteinExistence type="predicted"/>
<dbReference type="AlphaFoldDB" id="A0AAD4YYS6"/>
<name>A0AAD4YYS6_PRUDU</name>
<keyword evidence="2" id="KW-1133">Transmembrane helix</keyword>
<sequence length="78" mass="8952">MVGIRARPNCTAFKAHFISGRVPFSFHPQFGIPFFLFAWFFVSVFVFVSILNQHSGPQGGQLIRTSKENEYSRVSQRK</sequence>